<dbReference type="GO" id="GO:0005524">
    <property type="term" value="F:ATP binding"/>
    <property type="evidence" value="ECO:0007669"/>
    <property type="project" value="UniProtKB-KW"/>
</dbReference>
<evidence type="ECO:0000256" key="6">
    <source>
        <dbReference type="PROSITE-ProRule" id="PRU00169"/>
    </source>
</evidence>
<dbReference type="SUPFAM" id="SSF52172">
    <property type="entry name" value="CheY-like"/>
    <property type="match status" value="1"/>
</dbReference>
<evidence type="ECO:0000256" key="1">
    <source>
        <dbReference type="ARBA" id="ARBA00022741"/>
    </source>
</evidence>
<organism evidence="9 10">
    <name type="scientific">Planctobacterium marinum</name>
    <dbReference type="NCBI Taxonomy" id="1631968"/>
    <lineage>
        <taxon>Bacteria</taxon>
        <taxon>Pseudomonadati</taxon>
        <taxon>Pseudomonadota</taxon>
        <taxon>Gammaproteobacteria</taxon>
        <taxon>Alteromonadales</taxon>
        <taxon>Alteromonadaceae</taxon>
        <taxon>Planctobacterium</taxon>
    </lineage>
</organism>
<dbReference type="PANTHER" id="PTHR32071:SF117">
    <property type="entry name" value="PTS-DEPENDENT DIHYDROXYACETONE KINASE OPERON REGULATORY PROTEIN-RELATED"/>
    <property type="match status" value="1"/>
</dbReference>
<dbReference type="PANTHER" id="PTHR32071">
    <property type="entry name" value="TRANSCRIPTIONAL REGULATORY PROTEIN"/>
    <property type="match status" value="1"/>
</dbReference>
<evidence type="ECO:0000256" key="5">
    <source>
        <dbReference type="ARBA" id="ARBA00023163"/>
    </source>
</evidence>
<dbReference type="CDD" id="cd17569">
    <property type="entry name" value="REC_HupR-like"/>
    <property type="match status" value="1"/>
</dbReference>
<dbReference type="InterPro" id="IPR025943">
    <property type="entry name" value="Sigma_54_int_dom_ATP-bd_2"/>
</dbReference>
<dbReference type="EMBL" id="AP027272">
    <property type="protein sequence ID" value="BDX08263.1"/>
    <property type="molecule type" value="Genomic_DNA"/>
</dbReference>
<dbReference type="KEGG" id="pmaw:MACH26_37840"/>
<dbReference type="Proteomes" id="UP001333710">
    <property type="component" value="Chromosome"/>
</dbReference>
<dbReference type="SUPFAM" id="SSF46689">
    <property type="entry name" value="Homeodomain-like"/>
    <property type="match status" value="1"/>
</dbReference>
<dbReference type="Pfam" id="PF00072">
    <property type="entry name" value="Response_reg"/>
    <property type="match status" value="1"/>
</dbReference>
<dbReference type="GO" id="GO:0043565">
    <property type="term" value="F:sequence-specific DNA binding"/>
    <property type="evidence" value="ECO:0007669"/>
    <property type="project" value="InterPro"/>
</dbReference>
<dbReference type="PROSITE" id="PS50045">
    <property type="entry name" value="SIGMA54_INTERACT_4"/>
    <property type="match status" value="1"/>
</dbReference>
<dbReference type="Gene3D" id="3.40.50.300">
    <property type="entry name" value="P-loop containing nucleotide triphosphate hydrolases"/>
    <property type="match status" value="1"/>
</dbReference>
<dbReference type="Pfam" id="PF25601">
    <property type="entry name" value="AAA_lid_14"/>
    <property type="match status" value="1"/>
</dbReference>
<dbReference type="RefSeq" id="WP_338294337.1">
    <property type="nucleotide sequence ID" value="NZ_AP027272.1"/>
</dbReference>
<dbReference type="InterPro" id="IPR009057">
    <property type="entry name" value="Homeodomain-like_sf"/>
</dbReference>
<dbReference type="FunFam" id="3.40.50.300:FF:000006">
    <property type="entry name" value="DNA-binding transcriptional regulator NtrC"/>
    <property type="match status" value="1"/>
</dbReference>
<protein>
    <submittedName>
        <fullName evidence="9">Sigma-54-dependent Fis family transcriptional regulator</fullName>
    </submittedName>
</protein>
<dbReference type="InterPro" id="IPR002197">
    <property type="entry name" value="HTH_Fis"/>
</dbReference>
<dbReference type="SUPFAM" id="SSF52540">
    <property type="entry name" value="P-loop containing nucleoside triphosphate hydrolases"/>
    <property type="match status" value="1"/>
</dbReference>
<keyword evidence="2" id="KW-0067">ATP-binding</keyword>
<dbReference type="PROSITE" id="PS00688">
    <property type="entry name" value="SIGMA54_INTERACT_3"/>
    <property type="match status" value="1"/>
</dbReference>
<evidence type="ECO:0000256" key="2">
    <source>
        <dbReference type="ARBA" id="ARBA00022840"/>
    </source>
</evidence>
<reference evidence="9" key="1">
    <citation type="submission" date="2023-01" db="EMBL/GenBank/DDBJ databases">
        <title>Complete genome sequence of Planctobacterium marinum strain Dej080120_11.</title>
        <authorList>
            <person name="Ueki S."/>
            <person name="Maruyama F."/>
        </authorList>
    </citation>
    <scope>NUCLEOTIDE SEQUENCE</scope>
    <source>
        <strain evidence="9">Dej080120_11</strain>
    </source>
</reference>
<keyword evidence="4" id="KW-0238">DNA-binding</keyword>
<sequence>MKFKTILLVDDETAITSAITRVLRGKHTTIMTANSGQQALDTLAENNVDIIISDLSMPGMTGNELFSRVAQEYPETIRIMLTAHTDINLVLEAVNNGRVWGYLQKPWNNDELRILVEQASQMQDVLAERSMLKQTLQRYQKKQRPTFEGFIGDSIAMQFVYNAIERAAPSNASMFLTGASGTGKEVAAEAIHKLSKRKNAAFVALNCAAIPSELMESEIFGHVKGAFSGALSNRDGAATMADGGTLFLDELGEMDMALQAKLLRFIQTGEYQKVGSDKTERANIRFIAATNRDPLQAIADQVLREDLYYRLNVISIDLPPLKERDQDPLQIAQYFLTRFSEEEEKIFAGFSADAEMLLTQYDWPGNVRQLRNLIHSAVIMSDGPIIGSEELGRQLKLDKTSINNLSVASPVGTSASMPVAEFAPDNPLLGAASEAVFNIEPLATTERRAIERAIQHFDDNVVQAANALQVSPSTLYRKMQSWQEEN</sequence>
<dbReference type="AlphaFoldDB" id="A0AA48HYP3"/>
<dbReference type="PROSITE" id="PS00676">
    <property type="entry name" value="SIGMA54_INTERACT_2"/>
    <property type="match status" value="1"/>
</dbReference>
<dbReference type="Gene3D" id="1.10.8.60">
    <property type="match status" value="1"/>
</dbReference>
<dbReference type="GO" id="GO:0006355">
    <property type="term" value="P:regulation of DNA-templated transcription"/>
    <property type="evidence" value="ECO:0007669"/>
    <property type="project" value="InterPro"/>
</dbReference>
<dbReference type="Pfam" id="PF02954">
    <property type="entry name" value="HTH_8"/>
    <property type="match status" value="1"/>
</dbReference>
<keyword evidence="3" id="KW-0805">Transcription regulation</keyword>
<dbReference type="SMART" id="SM00448">
    <property type="entry name" value="REC"/>
    <property type="match status" value="1"/>
</dbReference>
<feature type="domain" description="Sigma-54 factor interaction" evidence="7">
    <location>
        <begin position="150"/>
        <end position="379"/>
    </location>
</feature>
<keyword evidence="5" id="KW-0804">Transcription</keyword>
<dbReference type="GO" id="GO:0000160">
    <property type="term" value="P:phosphorelay signal transduction system"/>
    <property type="evidence" value="ECO:0007669"/>
    <property type="project" value="InterPro"/>
</dbReference>
<dbReference type="InterPro" id="IPR027417">
    <property type="entry name" value="P-loop_NTPase"/>
</dbReference>
<dbReference type="CDD" id="cd00009">
    <property type="entry name" value="AAA"/>
    <property type="match status" value="1"/>
</dbReference>
<feature type="modified residue" description="4-aspartylphosphate" evidence="6">
    <location>
        <position position="54"/>
    </location>
</feature>
<dbReference type="Pfam" id="PF00158">
    <property type="entry name" value="Sigma54_activat"/>
    <property type="match status" value="1"/>
</dbReference>
<keyword evidence="6" id="KW-0597">Phosphoprotein</keyword>
<evidence type="ECO:0000259" key="7">
    <source>
        <dbReference type="PROSITE" id="PS50045"/>
    </source>
</evidence>
<dbReference type="InterPro" id="IPR025944">
    <property type="entry name" value="Sigma_54_int_dom_CS"/>
</dbReference>
<feature type="domain" description="Response regulatory" evidence="8">
    <location>
        <begin position="5"/>
        <end position="120"/>
    </location>
</feature>
<dbReference type="Gene3D" id="1.10.10.60">
    <property type="entry name" value="Homeodomain-like"/>
    <property type="match status" value="1"/>
</dbReference>
<evidence type="ECO:0000313" key="10">
    <source>
        <dbReference type="Proteomes" id="UP001333710"/>
    </source>
</evidence>
<dbReference type="SMART" id="SM00382">
    <property type="entry name" value="AAA"/>
    <property type="match status" value="1"/>
</dbReference>
<dbReference type="InterPro" id="IPR002078">
    <property type="entry name" value="Sigma_54_int"/>
</dbReference>
<evidence type="ECO:0000256" key="3">
    <source>
        <dbReference type="ARBA" id="ARBA00023015"/>
    </source>
</evidence>
<accession>A0AA48HYP3</accession>
<keyword evidence="1" id="KW-0547">Nucleotide-binding</keyword>
<dbReference type="InterPro" id="IPR001789">
    <property type="entry name" value="Sig_transdc_resp-reg_receiver"/>
</dbReference>
<keyword evidence="10" id="KW-1185">Reference proteome</keyword>
<gene>
    <name evidence="9" type="ORF">MACH26_37840</name>
</gene>
<evidence type="ECO:0000313" key="9">
    <source>
        <dbReference type="EMBL" id="BDX08263.1"/>
    </source>
</evidence>
<name>A0AA48HYP3_9ALTE</name>
<dbReference type="InterPro" id="IPR003593">
    <property type="entry name" value="AAA+_ATPase"/>
</dbReference>
<dbReference type="InterPro" id="IPR058031">
    <property type="entry name" value="AAA_lid_NorR"/>
</dbReference>
<evidence type="ECO:0000259" key="8">
    <source>
        <dbReference type="PROSITE" id="PS50110"/>
    </source>
</evidence>
<evidence type="ECO:0000256" key="4">
    <source>
        <dbReference type="ARBA" id="ARBA00023125"/>
    </source>
</evidence>
<proteinExistence type="predicted"/>
<dbReference type="Gene3D" id="3.40.50.2300">
    <property type="match status" value="1"/>
</dbReference>
<dbReference type="InterPro" id="IPR011006">
    <property type="entry name" value="CheY-like_superfamily"/>
</dbReference>
<dbReference type="PROSITE" id="PS50110">
    <property type="entry name" value="RESPONSE_REGULATORY"/>
    <property type="match status" value="1"/>
</dbReference>